<dbReference type="PANTHER" id="PTHR43280">
    <property type="entry name" value="ARAC-FAMILY TRANSCRIPTIONAL REGULATOR"/>
    <property type="match status" value="1"/>
</dbReference>
<dbReference type="PROSITE" id="PS01124">
    <property type="entry name" value="HTH_ARAC_FAMILY_2"/>
    <property type="match status" value="1"/>
</dbReference>
<dbReference type="RefSeq" id="WP_181368595.1">
    <property type="nucleotide sequence ID" value="NZ_BAAACK010000006.1"/>
</dbReference>
<sequence length="292" mass="34026">MREIFDEYCWEKHKQVLTFDFHQIVGLKNFAHWNINHASKPTPLHYHSDIVEIHCLAKGTRETTVGNNHYIITGNELFITFPYELHQTTASAESPCEFYGFQIDLKEKQSLLGLDAKYSRFLADMLTSLPNRHLKVTSTGIHMLKKAFEGLQSKNTARYYAGVQYLCCFLFELQNLKPVTEEEAHSDTPIQKVVSYIDGHFREELSLEQLADVSGYSLSRFKMKFKEEVGITPAEFLTRRRVEYAKQQLELTSRPIIDIAFDTGFSSSNYFCSVFKKYVYCSPLSYRRRFRT</sequence>
<evidence type="ECO:0000256" key="3">
    <source>
        <dbReference type="ARBA" id="ARBA00023163"/>
    </source>
</evidence>
<organism evidence="5 6">
    <name type="scientific">Faecalicatena orotica</name>
    <dbReference type="NCBI Taxonomy" id="1544"/>
    <lineage>
        <taxon>Bacteria</taxon>
        <taxon>Bacillati</taxon>
        <taxon>Bacillota</taxon>
        <taxon>Clostridia</taxon>
        <taxon>Lachnospirales</taxon>
        <taxon>Lachnospiraceae</taxon>
        <taxon>Faecalicatena</taxon>
    </lineage>
</organism>
<dbReference type="GO" id="GO:0043565">
    <property type="term" value="F:sequence-specific DNA binding"/>
    <property type="evidence" value="ECO:0007669"/>
    <property type="project" value="InterPro"/>
</dbReference>
<dbReference type="Gene3D" id="1.10.10.60">
    <property type="entry name" value="Homeodomain-like"/>
    <property type="match status" value="2"/>
</dbReference>
<protein>
    <submittedName>
        <fullName evidence="5">AraC-like DNA-binding protein</fullName>
    </submittedName>
</protein>
<evidence type="ECO:0000256" key="2">
    <source>
        <dbReference type="ARBA" id="ARBA00023125"/>
    </source>
</evidence>
<keyword evidence="6" id="KW-1185">Reference proteome</keyword>
<reference evidence="5 6" key="1">
    <citation type="submission" date="2018-05" db="EMBL/GenBank/DDBJ databases">
        <title>The Hungate 1000. A catalogue of reference genomes from the rumen microbiome.</title>
        <authorList>
            <person name="Kelly W."/>
        </authorList>
    </citation>
    <scope>NUCLEOTIDE SEQUENCE [LARGE SCALE GENOMIC DNA]</scope>
    <source>
        <strain evidence="5 6">NLAE-zl-C242</strain>
    </source>
</reference>
<dbReference type="Pfam" id="PF12833">
    <property type="entry name" value="HTH_18"/>
    <property type="match status" value="1"/>
</dbReference>
<dbReference type="AlphaFoldDB" id="A0A2Y9BD47"/>
<dbReference type="InterPro" id="IPR009057">
    <property type="entry name" value="Homeodomain-like_sf"/>
</dbReference>
<dbReference type="SMART" id="SM00342">
    <property type="entry name" value="HTH_ARAC"/>
    <property type="match status" value="1"/>
</dbReference>
<dbReference type="SUPFAM" id="SSF46689">
    <property type="entry name" value="Homeodomain-like"/>
    <property type="match status" value="2"/>
</dbReference>
<keyword evidence="1" id="KW-0805">Transcription regulation</keyword>
<dbReference type="InterPro" id="IPR037923">
    <property type="entry name" value="HTH-like"/>
</dbReference>
<dbReference type="InterPro" id="IPR003313">
    <property type="entry name" value="AraC-bd"/>
</dbReference>
<keyword evidence="2 5" id="KW-0238">DNA-binding</keyword>
<dbReference type="SUPFAM" id="SSF51215">
    <property type="entry name" value="Regulatory protein AraC"/>
    <property type="match status" value="1"/>
</dbReference>
<name>A0A2Y9BD47_9FIRM</name>
<dbReference type="EMBL" id="QGDL01000002">
    <property type="protein sequence ID" value="PWJ31496.1"/>
    <property type="molecule type" value="Genomic_DNA"/>
</dbReference>
<gene>
    <name evidence="5" type="ORF">A8806_102354</name>
</gene>
<evidence type="ECO:0000313" key="5">
    <source>
        <dbReference type="EMBL" id="PWJ31496.1"/>
    </source>
</evidence>
<feature type="domain" description="HTH araC/xylS-type" evidence="4">
    <location>
        <begin position="191"/>
        <end position="289"/>
    </location>
</feature>
<dbReference type="Pfam" id="PF02311">
    <property type="entry name" value="AraC_binding"/>
    <property type="match status" value="1"/>
</dbReference>
<dbReference type="Proteomes" id="UP000245845">
    <property type="component" value="Unassembled WGS sequence"/>
</dbReference>
<dbReference type="PANTHER" id="PTHR43280:SF28">
    <property type="entry name" value="HTH-TYPE TRANSCRIPTIONAL ACTIVATOR RHAS"/>
    <property type="match status" value="1"/>
</dbReference>
<evidence type="ECO:0000259" key="4">
    <source>
        <dbReference type="PROSITE" id="PS01124"/>
    </source>
</evidence>
<dbReference type="InterPro" id="IPR018060">
    <property type="entry name" value="HTH_AraC"/>
</dbReference>
<proteinExistence type="predicted"/>
<keyword evidence="3" id="KW-0804">Transcription</keyword>
<dbReference type="GO" id="GO:0003700">
    <property type="term" value="F:DNA-binding transcription factor activity"/>
    <property type="evidence" value="ECO:0007669"/>
    <property type="project" value="InterPro"/>
</dbReference>
<evidence type="ECO:0000256" key="1">
    <source>
        <dbReference type="ARBA" id="ARBA00023015"/>
    </source>
</evidence>
<comment type="caution">
    <text evidence="5">The sequence shown here is derived from an EMBL/GenBank/DDBJ whole genome shotgun (WGS) entry which is preliminary data.</text>
</comment>
<accession>A0A2Y9BD47</accession>
<evidence type="ECO:0000313" key="6">
    <source>
        <dbReference type="Proteomes" id="UP000245845"/>
    </source>
</evidence>